<dbReference type="HOGENOM" id="CLU_3138408_0_0_5"/>
<dbReference type="KEGG" id="oat:OAN307_c19670"/>
<dbReference type="Proteomes" id="UP000005307">
    <property type="component" value="Chromosome"/>
</dbReference>
<reference evidence="1 2" key="1">
    <citation type="journal article" date="2013" name="PLoS ONE">
        <title>Poles Apart: Arctic and Antarctic Octadecabacter strains Share High Genome Plasticity and a New Type of Xanthorhodopsin.</title>
        <authorList>
            <person name="Vollmers J."/>
            <person name="Voget S."/>
            <person name="Dietrich S."/>
            <person name="Gollnow K."/>
            <person name="Smits M."/>
            <person name="Meyer K."/>
            <person name="Brinkhoff T."/>
            <person name="Simon M."/>
            <person name="Daniel R."/>
        </authorList>
    </citation>
    <scope>NUCLEOTIDE SEQUENCE [LARGE SCALE GENOMIC DNA]</scope>
    <source>
        <strain evidence="1 2">307</strain>
    </source>
</reference>
<sequence length="49" mass="5939">MLKDWPFHNNNKNPNYHYRNFAPVARNGMRIPPVRERLGKDPKHLKITR</sequence>
<protein>
    <submittedName>
        <fullName evidence="1">Uncharacterized protein</fullName>
    </submittedName>
</protein>
<organism evidence="1 2">
    <name type="scientific">Octadecabacter antarcticus 307</name>
    <dbReference type="NCBI Taxonomy" id="391626"/>
    <lineage>
        <taxon>Bacteria</taxon>
        <taxon>Pseudomonadati</taxon>
        <taxon>Pseudomonadota</taxon>
        <taxon>Alphaproteobacteria</taxon>
        <taxon>Rhodobacterales</taxon>
        <taxon>Roseobacteraceae</taxon>
        <taxon>Octadecabacter</taxon>
    </lineage>
</organism>
<proteinExistence type="predicted"/>
<dbReference type="EMBL" id="CP003740">
    <property type="protein sequence ID" value="AGI67615.1"/>
    <property type="molecule type" value="Genomic_DNA"/>
</dbReference>
<gene>
    <name evidence="1" type="ORF">OAN307_c19670</name>
</gene>
<evidence type="ECO:0000313" key="1">
    <source>
        <dbReference type="EMBL" id="AGI67615.1"/>
    </source>
</evidence>
<evidence type="ECO:0000313" key="2">
    <source>
        <dbReference type="Proteomes" id="UP000005307"/>
    </source>
</evidence>
<name>M9RCR4_9RHOB</name>
<accession>M9RCR4</accession>
<dbReference type="AlphaFoldDB" id="M9RCR4"/>
<keyword evidence="2" id="KW-1185">Reference proteome</keyword>